<evidence type="ECO:0008006" key="3">
    <source>
        <dbReference type="Google" id="ProtNLM"/>
    </source>
</evidence>
<dbReference type="AlphaFoldDB" id="A0A8D0C0A8"/>
<organism evidence="1 2">
    <name type="scientific">Salvator merianae</name>
    <name type="common">Argentine black and white tegu</name>
    <name type="synonym">Tupinambis merianae</name>
    <dbReference type="NCBI Taxonomy" id="96440"/>
    <lineage>
        <taxon>Eukaryota</taxon>
        <taxon>Metazoa</taxon>
        <taxon>Chordata</taxon>
        <taxon>Craniata</taxon>
        <taxon>Vertebrata</taxon>
        <taxon>Euteleostomi</taxon>
        <taxon>Lepidosauria</taxon>
        <taxon>Squamata</taxon>
        <taxon>Bifurcata</taxon>
        <taxon>Unidentata</taxon>
        <taxon>Episquamata</taxon>
        <taxon>Laterata</taxon>
        <taxon>Teiioidea</taxon>
        <taxon>Teiidae</taxon>
        <taxon>Salvator</taxon>
    </lineage>
</organism>
<reference evidence="1" key="1">
    <citation type="submission" date="2025-08" db="UniProtKB">
        <authorList>
            <consortium name="Ensembl"/>
        </authorList>
    </citation>
    <scope>IDENTIFICATION</scope>
</reference>
<reference evidence="1" key="2">
    <citation type="submission" date="2025-09" db="UniProtKB">
        <authorList>
            <consortium name="Ensembl"/>
        </authorList>
    </citation>
    <scope>IDENTIFICATION</scope>
</reference>
<proteinExistence type="predicted"/>
<keyword evidence="2" id="KW-1185">Reference proteome</keyword>
<dbReference type="Proteomes" id="UP000694421">
    <property type="component" value="Unplaced"/>
</dbReference>
<protein>
    <recommendedName>
        <fullName evidence="3">Reverse transcriptase domain-containing protein</fullName>
    </recommendedName>
</protein>
<name>A0A8D0C0A8_SALMN</name>
<evidence type="ECO:0000313" key="1">
    <source>
        <dbReference type="Ensembl" id="ENSSMRP00000012064.1"/>
    </source>
</evidence>
<evidence type="ECO:0000313" key="2">
    <source>
        <dbReference type="Proteomes" id="UP000694421"/>
    </source>
</evidence>
<dbReference type="Ensembl" id="ENSSMRT00000014056.1">
    <property type="protein sequence ID" value="ENSSMRP00000012064.1"/>
    <property type="gene ID" value="ENSSMRG00000009441.1"/>
</dbReference>
<sequence length="109" mass="12520">MTLESMTSLQHIHMLKNHNSTQGYPISHKIILNFFADHIILFTQTPLTSIPEALNIFNNFSKISGLKLNSKKSELFFKNNTSTVQLQVSTLFVLVCVAKMETYTMRKNR</sequence>
<accession>A0A8D0C0A8</accession>